<dbReference type="CDD" id="cd04105">
    <property type="entry name" value="SR_beta"/>
    <property type="match status" value="1"/>
</dbReference>
<evidence type="ECO:0000256" key="11">
    <source>
        <dbReference type="PROSITE-ProRule" id="PRU00117"/>
    </source>
</evidence>
<evidence type="ECO:0000256" key="6">
    <source>
        <dbReference type="ARBA" id="ARBA00022824"/>
    </source>
</evidence>
<keyword evidence="5" id="KW-0547">Nucleotide-binding</keyword>
<comment type="subcellular location">
    <subcellularLocation>
        <location evidence="1">Endoplasmic reticulum membrane</location>
        <topology evidence="1">Single-pass membrane protein</topology>
    </subcellularLocation>
</comment>
<dbReference type="Gene3D" id="3.90.1140.10">
    <property type="entry name" value="Cyclic phosphodiesterase"/>
    <property type="match status" value="1"/>
</dbReference>
<dbReference type="Gene3D" id="3.30.1370.10">
    <property type="entry name" value="K Homology domain, type 1"/>
    <property type="match status" value="1"/>
</dbReference>
<name>A0A9N9BBK6_9GLOM</name>
<dbReference type="Pfam" id="PF09439">
    <property type="entry name" value="SRPRB"/>
    <property type="match status" value="1"/>
</dbReference>
<accession>A0A9N9BBK6</accession>
<dbReference type="GO" id="GO:0005634">
    <property type="term" value="C:nucleus"/>
    <property type="evidence" value="ECO:0007669"/>
    <property type="project" value="TreeGrafter"/>
</dbReference>
<dbReference type="GO" id="GO:0003723">
    <property type="term" value="F:RNA binding"/>
    <property type="evidence" value="ECO:0007669"/>
    <property type="project" value="UniProtKB-UniRule"/>
</dbReference>
<protein>
    <recommendedName>
        <fullName evidence="3">Signal recognition particle receptor subunit beta</fullName>
    </recommendedName>
</protein>
<dbReference type="SUPFAM" id="SSF52540">
    <property type="entry name" value="P-loop containing nucleoside triphosphate hydrolases"/>
    <property type="match status" value="1"/>
</dbReference>
<keyword evidence="6" id="KW-0256">Endoplasmic reticulum</keyword>
<dbReference type="GO" id="GO:0006307">
    <property type="term" value="P:DNA alkylation repair"/>
    <property type="evidence" value="ECO:0007669"/>
    <property type="project" value="InterPro"/>
</dbReference>
<evidence type="ECO:0000256" key="4">
    <source>
        <dbReference type="ARBA" id="ARBA00022692"/>
    </source>
</evidence>
<dbReference type="InterPro" id="IPR036612">
    <property type="entry name" value="KH_dom_type_1_sf"/>
</dbReference>
<dbReference type="SMART" id="SM00322">
    <property type="entry name" value="KH"/>
    <property type="match status" value="1"/>
</dbReference>
<keyword evidence="10" id="KW-0675">Receptor</keyword>
<dbReference type="PANTHER" id="PTHR13360">
    <property type="entry name" value="ACTIVATING SIGNAL COINTEGRATOR 1 COMPLEX SUBUNIT 1"/>
    <property type="match status" value="1"/>
</dbReference>
<dbReference type="EMBL" id="CAJVPI010000646">
    <property type="protein sequence ID" value="CAG8559171.1"/>
    <property type="molecule type" value="Genomic_DNA"/>
</dbReference>
<comment type="caution">
    <text evidence="14">The sequence shown here is derived from an EMBL/GenBank/DDBJ whole genome shotgun (WGS) entry which is preliminary data.</text>
</comment>
<keyword evidence="4 12" id="KW-0812">Transmembrane</keyword>
<feature type="transmembrane region" description="Helical" evidence="12">
    <location>
        <begin position="369"/>
        <end position="387"/>
    </location>
</feature>
<feature type="domain" description="K Homology" evidence="13">
    <location>
        <begin position="95"/>
        <end position="157"/>
    </location>
</feature>
<evidence type="ECO:0000256" key="5">
    <source>
        <dbReference type="ARBA" id="ARBA00022741"/>
    </source>
</evidence>
<evidence type="ECO:0000313" key="14">
    <source>
        <dbReference type="EMBL" id="CAG8559171.1"/>
    </source>
</evidence>
<evidence type="ECO:0000256" key="12">
    <source>
        <dbReference type="SAM" id="Phobius"/>
    </source>
</evidence>
<evidence type="ECO:0000256" key="1">
    <source>
        <dbReference type="ARBA" id="ARBA00004389"/>
    </source>
</evidence>
<dbReference type="InterPro" id="IPR009210">
    <property type="entry name" value="ASCC1"/>
</dbReference>
<dbReference type="Gene3D" id="3.40.50.300">
    <property type="entry name" value="P-loop containing nucleotide triphosphate hydrolases"/>
    <property type="match status" value="1"/>
</dbReference>
<dbReference type="InterPro" id="IPR004087">
    <property type="entry name" value="KH_dom"/>
</dbReference>
<dbReference type="GO" id="GO:0005525">
    <property type="term" value="F:GTP binding"/>
    <property type="evidence" value="ECO:0007669"/>
    <property type="project" value="UniProtKB-KW"/>
</dbReference>
<dbReference type="SUPFAM" id="SSF54791">
    <property type="entry name" value="Eukaryotic type KH-domain (KH-domain type I)"/>
    <property type="match status" value="1"/>
</dbReference>
<dbReference type="PROSITE" id="PS50084">
    <property type="entry name" value="KH_TYPE_1"/>
    <property type="match status" value="1"/>
</dbReference>
<keyword evidence="15" id="KW-1185">Reference proteome</keyword>
<evidence type="ECO:0000256" key="9">
    <source>
        <dbReference type="ARBA" id="ARBA00023136"/>
    </source>
</evidence>
<dbReference type="InterPro" id="IPR019009">
    <property type="entry name" value="SRP_receptor_beta_su"/>
</dbReference>
<proteinExistence type="inferred from homology"/>
<evidence type="ECO:0000256" key="2">
    <source>
        <dbReference type="ARBA" id="ARBA00005619"/>
    </source>
</evidence>
<evidence type="ECO:0000256" key="7">
    <source>
        <dbReference type="ARBA" id="ARBA00022989"/>
    </source>
</evidence>
<comment type="similarity">
    <text evidence="2">Belongs to the SRP receptor beta subunit family.</text>
</comment>
<keyword evidence="11" id="KW-0694">RNA-binding</keyword>
<dbReference type="InterPro" id="IPR027417">
    <property type="entry name" value="P-loop_NTPase"/>
</dbReference>
<dbReference type="InterPro" id="IPR004088">
    <property type="entry name" value="KH_dom_type_1"/>
</dbReference>
<sequence length="606" mass="68143">MDNLKGSSNITSSAPPCMQGITLIKVQNRTFRIPTSTLPKDYNCTTTSGNILFYAISKTSDATMKDETAIMAEKPSVGVSTNISENNENSLSEQIQHTMEFTNVDALKGIIIGQNGNTVKQLQWETETTIKVGNSIVIKGTSDAVELAIIKIKKLIADAMPRLRPTHFISLPLKDPNIKQKVSTLHTDILALNLPNVDNSLFLHPEKFHFTVGVLNLYTKDAVEGAVKLLKELSPEIYDLVGTRTTVAKLTGLEVMENNPSQAHILYAKIEEGEVLDSLKKVAELLNDRFKKAGYLKPENRPLKFHATIMNTKYRKNNSRYPNSDRHRYPRARPFSAVPILEKFKNLELGTCRIEAIHIARMAGVDETGGYIIALFAIVAVILAIAIQQLYKKKSAYNTYLFLGLSGSGKTALYAKLRYDQAVETHTSMRENEAYVRLFITLIDETEPLLKTPVHIVDVPGHEKLRFKFTEFIPITRGVVFLIDSAAIGRSVRPVAEYLYDILANKHVIKRKIPVLIACNKKDLLTALPHEKIQLLLEDEIDQLRITRTASLDHRDSGDEIEFLGYENEKFKFEHLVNKVEIVGCSVDKDEFNNIKEWITDVESGY</sequence>
<gene>
    <name evidence="14" type="ORF">PBRASI_LOCUS5497</name>
</gene>
<dbReference type="AlphaFoldDB" id="A0A9N9BBK6"/>
<evidence type="ECO:0000256" key="3">
    <source>
        <dbReference type="ARBA" id="ARBA00020256"/>
    </source>
</evidence>
<organism evidence="14 15">
    <name type="scientific">Paraglomus brasilianum</name>
    <dbReference type="NCBI Taxonomy" id="144538"/>
    <lineage>
        <taxon>Eukaryota</taxon>
        <taxon>Fungi</taxon>
        <taxon>Fungi incertae sedis</taxon>
        <taxon>Mucoromycota</taxon>
        <taxon>Glomeromycotina</taxon>
        <taxon>Glomeromycetes</taxon>
        <taxon>Paraglomerales</taxon>
        <taxon>Paraglomeraceae</taxon>
        <taxon>Paraglomus</taxon>
    </lineage>
</organism>
<dbReference type="Pfam" id="PF10469">
    <property type="entry name" value="AKAP7_NLS"/>
    <property type="match status" value="1"/>
</dbReference>
<keyword evidence="8" id="KW-0342">GTP-binding</keyword>
<evidence type="ECO:0000259" key="13">
    <source>
        <dbReference type="SMART" id="SM00322"/>
    </source>
</evidence>
<keyword evidence="9 12" id="KW-0472">Membrane</keyword>
<dbReference type="Pfam" id="PF00013">
    <property type="entry name" value="KH_1"/>
    <property type="match status" value="1"/>
</dbReference>
<evidence type="ECO:0000256" key="10">
    <source>
        <dbReference type="ARBA" id="ARBA00023170"/>
    </source>
</evidence>
<dbReference type="GO" id="GO:0006355">
    <property type="term" value="P:regulation of DNA-templated transcription"/>
    <property type="evidence" value="ECO:0007669"/>
    <property type="project" value="TreeGrafter"/>
</dbReference>
<dbReference type="InterPro" id="IPR019510">
    <property type="entry name" value="AKAP7-like_phosphoesterase"/>
</dbReference>
<keyword evidence="7 12" id="KW-1133">Transmembrane helix</keyword>
<reference evidence="14" key="1">
    <citation type="submission" date="2021-06" db="EMBL/GenBank/DDBJ databases">
        <authorList>
            <person name="Kallberg Y."/>
            <person name="Tangrot J."/>
            <person name="Rosling A."/>
        </authorList>
    </citation>
    <scope>NUCLEOTIDE SEQUENCE</scope>
    <source>
        <strain evidence="14">BR232B</strain>
    </source>
</reference>
<dbReference type="PANTHER" id="PTHR13360:SF1">
    <property type="entry name" value="ACTIVATING SIGNAL COINTEGRATOR 1 COMPLEX SUBUNIT 1"/>
    <property type="match status" value="1"/>
</dbReference>
<dbReference type="OrthoDB" id="41266at2759"/>
<dbReference type="Proteomes" id="UP000789739">
    <property type="component" value="Unassembled WGS sequence"/>
</dbReference>
<evidence type="ECO:0000313" key="15">
    <source>
        <dbReference type="Proteomes" id="UP000789739"/>
    </source>
</evidence>
<evidence type="ECO:0000256" key="8">
    <source>
        <dbReference type="ARBA" id="ARBA00023134"/>
    </source>
</evidence>
<dbReference type="GO" id="GO:0005789">
    <property type="term" value="C:endoplasmic reticulum membrane"/>
    <property type="evidence" value="ECO:0007669"/>
    <property type="project" value="UniProtKB-SubCell"/>
</dbReference>